<gene>
    <name evidence="4" type="ORF">DBO85_01760</name>
</gene>
<dbReference type="Pfam" id="PF01590">
    <property type="entry name" value="GAF"/>
    <property type="match status" value="1"/>
</dbReference>
<dbReference type="GO" id="GO:0005886">
    <property type="term" value="C:plasma membrane"/>
    <property type="evidence" value="ECO:0007669"/>
    <property type="project" value="UniProtKB-SubCell"/>
</dbReference>
<dbReference type="GO" id="GO:0003824">
    <property type="term" value="F:catalytic activity"/>
    <property type="evidence" value="ECO:0007669"/>
    <property type="project" value="UniProtKB-ARBA"/>
</dbReference>
<reference evidence="4 5" key="1">
    <citation type="submission" date="2018-04" db="EMBL/GenBank/DDBJ databases">
        <title>Pseudomonas sp. nov., isolated from mangrove soil.</title>
        <authorList>
            <person name="Chen C."/>
        </authorList>
    </citation>
    <scope>NUCLEOTIDE SEQUENCE [LARGE SCALE GENOMIC DNA]</scope>
    <source>
        <strain evidence="4 5">TC-11</strain>
    </source>
</reference>
<feature type="domain" description="GGDEF" evidence="3">
    <location>
        <begin position="211"/>
        <end position="343"/>
    </location>
</feature>
<dbReference type="Gene3D" id="3.30.450.40">
    <property type="match status" value="1"/>
</dbReference>
<name>A0A2T5PF87_9PSED</name>
<comment type="cofactor">
    <cofactor evidence="1">
        <name>Mg(2+)</name>
        <dbReference type="ChEBI" id="CHEBI:18420"/>
    </cofactor>
</comment>
<dbReference type="Proteomes" id="UP000244064">
    <property type="component" value="Unassembled WGS sequence"/>
</dbReference>
<dbReference type="InterPro" id="IPR029787">
    <property type="entry name" value="Nucleotide_cyclase"/>
</dbReference>
<evidence type="ECO:0000313" key="5">
    <source>
        <dbReference type="Proteomes" id="UP000244064"/>
    </source>
</evidence>
<sequence>MQNPELFLQEARRQQALDDLQLLDTPTDRNLDALTRVARDLFEVQTVLVSLVDRDRQWFKSRQGMDLTETPRSVSFCAHAVASNTPLIVEDTLQDPRFADHPLVLGPPYIRFYAGELIHAEDGQPLGTLCLIDPFPRIFDERQQQHLRDLTLLGEGCIHLHGHSSQARHLRDELDREQRRSLLDPLTQLWNRAGLQHFLPVQLDQARARGRQLGVLFCDLDHFKAVNDSYGHAAGDQVLWQSARRMQEALRPDDILTRYGGEEFMLLVQVHDEQELMRVAERVRLALAGKPVELENGPLRQTMSVGCTLIGADEPAEQALKRADQALYRAKGSGRDRCELARSGEAA</sequence>
<comment type="subcellular location">
    <subcellularLocation>
        <location evidence="2">Cell inner membrane</location>
    </subcellularLocation>
</comment>
<dbReference type="OrthoDB" id="9812358at2"/>
<dbReference type="PANTHER" id="PTHR43102:SF2">
    <property type="entry name" value="GAF DOMAIN-CONTAINING PROTEIN"/>
    <property type="match status" value="1"/>
</dbReference>
<dbReference type="SUPFAM" id="SSF55073">
    <property type="entry name" value="Nucleotide cyclase"/>
    <property type="match status" value="1"/>
</dbReference>
<dbReference type="SUPFAM" id="SSF55781">
    <property type="entry name" value="GAF domain-like"/>
    <property type="match status" value="1"/>
</dbReference>
<dbReference type="AlphaFoldDB" id="A0A2T5PF87"/>
<dbReference type="Gene3D" id="3.30.70.270">
    <property type="match status" value="1"/>
</dbReference>
<evidence type="ECO:0000259" key="3">
    <source>
        <dbReference type="PROSITE" id="PS50887"/>
    </source>
</evidence>
<dbReference type="CDD" id="cd01949">
    <property type="entry name" value="GGDEF"/>
    <property type="match status" value="1"/>
</dbReference>
<dbReference type="InterPro" id="IPR043128">
    <property type="entry name" value="Rev_trsase/Diguanyl_cyclase"/>
</dbReference>
<protein>
    <submittedName>
        <fullName evidence="4">GGDEF domain-containing protein</fullName>
    </submittedName>
</protein>
<proteinExistence type="predicted"/>
<evidence type="ECO:0000256" key="1">
    <source>
        <dbReference type="ARBA" id="ARBA00001946"/>
    </source>
</evidence>
<dbReference type="EMBL" id="QASN01000002">
    <property type="protein sequence ID" value="PTU76393.1"/>
    <property type="molecule type" value="Genomic_DNA"/>
</dbReference>
<dbReference type="SMART" id="SM00267">
    <property type="entry name" value="GGDEF"/>
    <property type="match status" value="1"/>
</dbReference>
<dbReference type="InterPro" id="IPR029016">
    <property type="entry name" value="GAF-like_dom_sf"/>
</dbReference>
<dbReference type="NCBIfam" id="TIGR00254">
    <property type="entry name" value="GGDEF"/>
    <property type="match status" value="1"/>
</dbReference>
<comment type="caution">
    <text evidence="4">The sequence shown here is derived from an EMBL/GenBank/DDBJ whole genome shotgun (WGS) entry which is preliminary data.</text>
</comment>
<organism evidence="4 5">
    <name type="scientific">Pseudomonas mangrovi</name>
    <dbReference type="NCBI Taxonomy" id="2161748"/>
    <lineage>
        <taxon>Bacteria</taxon>
        <taxon>Pseudomonadati</taxon>
        <taxon>Pseudomonadota</taxon>
        <taxon>Gammaproteobacteria</taxon>
        <taxon>Pseudomonadales</taxon>
        <taxon>Pseudomonadaceae</taxon>
        <taxon>Pseudomonas</taxon>
    </lineage>
</organism>
<dbReference type="InterPro" id="IPR003018">
    <property type="entry name" value="GAF"/>
</dbReference>
<dbReference type="PANTHER" id="PTHR43102">
    <property type="entry name" value="SLR1143 PROTEIN"/>
    <property type="match status" value="1"/>
</dbReference>
<dbReference type="InterPro" id="IPR000160">
    <property type="entry name" value="GGDEF_dom"/>
</dbReference>
<dbReference type="FunFam" id="3.30.70.270:FF:000001">
    <property type="entry name" value="Diguanylate cyclase domain protein"/>
    <property type="match status" value="1"/>
</dbReference>
<dbReference type="PROSITE" id="PS50887">
    <property type="entry name" value="GGDEF"/>
    <property type="match status" value="1"/>
</dbReference>
<accession>A0A2T5PF87</accession>
<dbReference type="Pfam" id="PF00990">
    <property type="entry name" value="GGDEF"/>
    <property type="match status" value="1"/>
</dbReference>
<keyword evidence="5" id="KW-1185">Reference proteome</keyword>
<dbReference type="SMART" id="SM00065">
    <property type="entry name" value="GAF"/>
    <property type="match status" value="1"/>
</dbReference>
<evidence type="ECO:0000313" key="4">
    <source>
        <dbReference type="EMBL" id="PTU76393.1"/>
    </source>
</evidence>
<evidence type="ECO:0000256" key="2">
    <source>
        <dbReference type="ARBA" id="ARBA00004533"/>
    </source>
</evidence>
<dbReference type="RefSeq" id="WP_108104678.1">
    <property type="nucleotide sequence ID" value="NZ_QASN01000002.1"/>
</dbReference>